<comment type="caution">
    <text evidence="2">The sequence shown here is derived from an EMBL/GenBank/DDBJ whole genome shotgun (WGS) entry which is preliminary data.</text>
</comment>
<protein>
    <submittedName>
        <fullName evidence="2">Uncharacterized protein</fullName>
    </submittedName>
</protein>
<organism evidence="2 3">
    <name type="scientific">Phenylobacterium koreense</name>
    <dbReference type="NCBI Taxonomy" id="266125"/>
    <lineage>
        <taxon>Bacteria</taxon>
        <taxon>Pseudomonadati</taxon>
        <taxon>Pseudomonadota</taxon>
        <taxon>Alphaproteobacteria</taxon>
        <taxon>Caulobacterales</taxon>
        <taxon>Caulobacteraceae</taxon>
        <taxon>Phenylobacterium</taxon>
    </lineage>
</organism>
<gene>
    <name evidence="2" type="ORF">ABID41_000408</name>
</gene>
<name>A0ABV2EE58_9CAUL</name>
<feature type="region of interest" description="Disordered" evidence="1">
    <location>
        <begin position="1"/>
        <end position="70"/>
    </location>
</feature>
<dbReference type="RefSeq" id="WP_331931690.1">
    <property type="nucleotide sequence ID" value="NZ_JBEPLU010000001.1"/>
</dbReference>
<evidence type="ECO:0000313" key="2">
    <source>
        <dbReference type="EMBL" id="MET3525313.1"/>
    </source>
</evidence>
<evidence type="ECO:0000256" key="1">
    <source>
        <dbReference type="SAM" id="MobiDB-lite"/>
    </source>
</evidence>
<proteinExistence type="predicted"/>
<reference evidence="2 3" key="1">
    <citation type="submission" date="2024-06" db="EMBL/GenBank/DDBJ databases">
        <title>Genomic Encyclopedia of Type Strains, Phase IV (KMG-IV): sequencing the most valuable type-strain genomes for metagenomic binning, comparative biology and taxonomic classification.</title>
        <authorList>
            <person name="Goeker M."/>
        </authorList>
    </citation>
    <scope>NUCLEOTIDE SEQUENCE [LARGE SCALE GENOMIC DNA]</scope>
    <source>
        <strain evidence="2 3">DSM 17809</strain>
    </source>
</reference>
<feature type="compositionally biased region" description="Polar residues" evidence="1">
    <location>
        <begin position="47"/>
        <end position="61"/>
    </location>
</feature>
<dbReference type="Proteomes" id="UP001549110">
    <property type="component" value="Unassembled WGS sequence"/>
</dbReference>
<dbReference type="EMBL" id="JBEPLU010000001">
    <property type="protein sequence ID" value="MET3525313.1"/>
    <property type="molecule type" value="Genomic_DNA"/>
</dbReference>
<sequence>MSKPPPIPKEQRSFRGQRPDIQGSGQDRRDAKTGLQSPDQGDGDVNLRSQGRQGNIHQNVDTVHHKTQDR</sequence>
<evidence type="ECO:0000313" key="3">
    <source>
        <dbReference type="Proteomes" id="UP001549110"/>
    </source>
</evidence>
<keyword evidence="3" id="KW-1185">Reference proteome</keyword>
<accession>A0ABV2EE58</accession>